<sequence length="142" mass="15578">MLLRLPIEYHELTRAIVIYMYGLSAGGAWIAAIASPNTSYDKLDPARADTHIRALLRTASAQIAVVLLLAAGLAALIAYYMSALFAVIAAIGFVANHLILTRRSVEGRVRDRRQTRRVIAVGLTLVFMLAILIAMIFTVQRL</sequence>
<feature type="transmembrane region" description="Helical" evidence="1">
    <location>
        <begin position="54"/>
        <end position="71"/>
    </location>
</feature>
<keyword evidence="1" id="KW-1133">Transmembrane helix</keyword>
<dbReference type="AlphaFoldDB" id="A0A399R2V0"/>
<reference evidence="2 3" key="1">
    <citation type="submission" date="2018-08" db="EMBL/GenBank/DDBJ databases">
        <title>Henriciella mobilis sp. nov., isolated from seawater.</title>
        <authorList>
            <person name="Cheng H."/>
            <person name="Wu Y.-H."/>
            <person name="Xu X.-W."/>
            <person name="Guo L.-L."/>
        </authorList>
    </citation>
    <scope>NUCLEOTIDE SEQUENCE [LARGE SCALE GENOMIC DNA]</scope>
    <source>
        <strain evidence="2 3">CCUG66934</strain>
    </source>
</reference>
<name>A0A399R2V0_9PROT</name>
<comment type="caution">
    <text evidence="2">The sequence shown here is derived from an EMBL/GenBank/DDBJ whole genome shotgun (WGS) entry which is preliminary data.</text>
</comment>
<keyword evidence="1" id="KW-0472">Membrane</keyword>
<protein>
    <submittedName>
        <fullName evidence="2">Uncharacterized protein</fullName>
    </submittedName>
</protein>
<keyword evidence="1" id="KW-0812">Transmembrane</keyword>
<dbReference type="Proteomes" id="UP000265431">
    <property type="component" value="Unassembled WGS sequence"/>
</dbReference>
<keyword evidence="3" id="KW-1185">Reference proteome</keyword>
<evidence type="ECO:0000256" key="1">
    <source>
        <dbReference type="SAM" id="Phobius"/>
    </source>
</evidence>
<accession>A0A399R2V0</accession>
<dbReference type="RefSeq" id="WP_119379241.1">
    <property type="nucleotide sequence ID" value="NZ_QWGB01000005.1"/>
</dbReference>
<dbReference type="EMBL" id="QWGB01000005">
    <property type="protein sequence ID" value="RIJ24052.1"/>
    <property type="molecule type" value="Genomic_DNA"/>
</dbReference>
<evidence type="ECO:0000313" key="3">
    <source>
        <dbReference type="Proteomes" id="UP000265431"/>
    </source>
</evidence>
<gene>
    <name evidence="2" type="ORF">D1224_07350</name>
</gene>
<feature type="transmembrane region" description="Helical" evidence="1">
    <location>
        <begin position="12"/>
        <end position="34"/>
    </location>
</feature>
<proteinExistence type="predicted"/>
<organism evidence="2 3">
    <name type="scientific">Henriciella barbarensis</name>
    <dbReference type="NCBI Taxonomy" id="86342"/>
    <lineage>
        <taxon>Bacteria</taxon>
        <taxon>Pseudomonadati</taxon>
        <taxon>Pseudomonadota</taxon>
        <taxon>Alphaproteobacteria</taxon>
        <taxon>Hyphomonadales</taxon>
        <taxon>Hyphomonadaceae</taxon>
        <taxon>Henriciella</taxon>
    </lineage>
</organism>
<feature type="transmembrane region" description="Helical" evidence="1">
    <location>
        <begin position="77"/>
        <end position="98"/>
    </location>
</feature>
<evidence type="ECO:0000313" key="2">
    <source>
        <dbReference type="EMBL" id="RIJ24052.1"/>
    </source>
</evidence>
<feature type="transmembrane region" description="Helical" evidence="1">
    <location>
        <begin position="118"/>
        <end position="139"/>
    </location>
</feature>